<keyword evidence="1" id="KW-0378">Hydrolase</keyword>
<gene>
    <name evidence="1" type="ORF">A7979_11520</name>
</gene>
<organism evidence="1 2">
    <name type="scientific">Rothia nasimurium</name>
    <dbReference type="NCBI Taxonomy" id="85336"/>
    <lineage>
        <taxon>Bacteria</taxon>
        <taxon>Bacillati</taxon>
        <taxon>Actinomycetota</taxon>
        <taxon>Actinomycetes</taxon>
        <taxon>Micrococcales</taxon>
        <taxon>Micrococcaceae</taxon>
        <taxon>Rothia</taxon>
    </lineage>
</organism>
<evidence type="ECO:0000313" key="1">
    <source>
        <dbReference type="EMBL" id="ORC18789.1"/>
    </source>
</evidence>
<dbReference type="Pfam" id="PF13344">
    <property type="entry name" value="Hydrolase_6"/>
    <property type="match status" value="1"/>
</dbReference>
<evidence type="ECO:0000313" key="2">
    <source>
        <dbReference type="Proteomes" id="UP000192359"/>
    </source>
</evidence>
<sequence>MLLDAHDAVLSDLDGVVYAGPFAIEGAPQALNQAQAQGVPVAFVTNNASRSVQAVANHLVELGVNTDADHVVSSAQAAADLLAERLSAGAKVLVTGAQALADCVSAAGLIPVTSQADKPAAVVQGFNPEIGWEDLAEAAYTLADEQVLWVASNVDFTIPKERGIAPGNGTLVGAVATATGRTPLVAGKPESPIFVTAAKKLGATRPVVVGDRLDTDIQGGNRAAMATAVVLTGVETYQSILAAIPLERPTYILTDLNGFFEDYPEISVEATTGGFTARGAGWIATAEEGVLTLTGDGSELNFWRVACAAWWAANPDTAVPTSPQEFNGGQ</sequence>
<dbReference type="Pfam" id="PF13242">
    <property type="entry name" value="Hydrolase_like"/>
    <property type="match status" value="1"/>
</dbReference>
<reference evidence="1 2" key="1">
    <citation type="submission" date="2016-05" db="EMBL/GenBank/DDBJ databases">
        <title>Draft genome sequence of a porcine commensal Rothia nasimurium.</title>
        <authorList>
            <person name="Gaiser R.A."/>
            <person name="Van Baarlen P."/>
            <person name="Wells J.M."/>
        </authorList>
    </citation>
    <scope>NUCLEOTIDE SEQUENCE [LARGE SCALE GENOMIC DNA]</scope>
    <source>
        <strain evidence="1 2">PT-32</strain>
    </source>
</reference>
<dbReference type="InterPro" id="IPR006357">
    <property type="entry name" value="HAD-SF_hydro_IIA"/>
</dbReference>
<protein>
    <submittedName>
        <fullName evidence="1">HAD family hydrolase</fullName>
    </submittedName>
</protein>
<dbReference type="GO" id="GO:0005737">
    <property type="term" value="C:cytoplasm"/>
    <property type="evidence" value="ECO:0007669"/>
    <property type="project" value="TreeGrafter"/>
</dbReference>
<dbReference type="NCBIfam" id="TIGR01460">
    <property type="entry name" value="HAD-SF-IIA"/>
    <property type="match status" value="1"/>
</dbReference>
<dbReference type="GO" id="GO:0016791">
    <property type="term" value="F:phosphatase activity"/>
    <property type="evidence" value="ECO:0007669"/>
    <property type="project" value="TreeGrafter"/>
</dbReference>
<dbReference type="InterPro" id="IPR023214">
    <property type="entry name" value="HAD_sf"/>
</dbReference>
<dbReference type="EMBL" id="LXWF01000024">
    <property type="protein sequence ID" value="ORC18789.1"/>
    <property type="molecule type" value="Genomic_DNA"/>
</dbReference>
<dbReference type="AlphaFoldDB" id="A0A1Y1RPL9"/>
<dbReference type="PANTHER" id="PTHR19288:SF95">
    <property type="entry name" value="D-GLYCEROL 3-PHOSPHATE PHOSPHATASE"/>
    <property type="match status" value="1"/>
</dbReference>
<name>A0A1Y1RPL9_9MICC</name>
<comment type="caution">
    <text evidence="1">The sequence shown here is derived from an EMBL/GenBank/DDBJ whole genome shotgun (WGS) entry which is preliminary data.</text>
</comment>
<proteinExistence type="predicted"/>
<accession>A0A1Y1RPL9</accession>
<keyword evidence="2" id="KW-1185">Reference proteome</keyword>
<dbReference type="Proteomes" id="UP000192359">
    <property type="component" value="Unassembled WGS sequence"/>
</dbReference>
<dbReference type="SUPFAM" id="SSF56784">
    <property type="entry name" value="HAD-like"/>
    <property type="match status" value="1"/>
</dbReference>
<dbReference type="OrthoDB" id="3400930at2"/>
<dbReference type="Gene3D" id="3.40.50.1000">
    <property type="entry name" value="HAD superfamily/HAD-like"/>
    <property type="match status" value="2"/>
</dbReference>
<dbReference type="InterPro" id="IPR036412">
    <property type="entry name" value="HAD-like_sf"/>
</dbReference>
<dbReference type="PANTHER" id="PTHR19288">
    <property type="entry name" value="4-NITROPHENYLPHOSPHATASE-RELATED"/>
    <property type="match status" value="1"/>
</dbReference>
<dbReference type="RefSeq" id="WP_083091831.1">
    <property type="nucleotide sequence ID" value="NZ_LXWF01000024.1"/>
</dbReference>